<dbReference type="Proteomes" id="UP001732700">
    <property type="component" value="Chromosome 4D"/>
</dbReference>
<accession>A0ACD5X057</accession>
<proteinExistence type="predicted"/>
<reference evidence="1" key="2">
    <citation type="submission" date="2025-09" db="UniProtKB">
        <authorList>
            <consortium name="EnsemblPlants"/>
        </authorList>
    </citation>
    <scope>IDENTIFICATION</scope>
</reference>
<sequence length="501" mass="56448">MAANVSESTSGNSSVAGDRGTCFQCNICFELPLEPIVTLCGHLFCWPCLYKWLHIHSHSPECPVCKAVVEEDKLVPLYGSGKVRVDPRFKNNVTSGAADITHRPTEQRLAMAPQADPNRRRPTRMKRKRKRRRPEDGDTSNGNTRSDHPPPLEVGNQQIAVKGVARSIYIVVSIWDTRPVYSLYKVDYLYHSCSQTPTLKKQRRLLPVATLEIEGGKAFVSMQTRRRKWILAVGGRQSTVVFDAETKEVIQGPSLLNDKERPVVVAVEDKIYALSSSPKVRGNRDFEPWFEVLDLSGARVVDGCLVDCSWKELPSPPCFPCYLAAHEFFRPPVVIVHSYAVVGSYLLVSLRSNQQATYAFNTVSAKWHKVHDSKSLPFIGRPILQQQQHGLYLGEPAQGNDRWSSVARQRDPAVISAYAIKLSSCKKEDDIKLSITEFPVRSSETCNVVTGIHYSSLDKGIFCSLDWKSRKHITHSWDDDILADDEVRRVAFSFITQRRLP</sequence>
<evidence type="ECO:0000313" key="2">
    <source>
        <dbReference type="Proteomes" id="UP001732700"/>
    </source>
</evidence>
<evidence type="ECO:0000313" key="1">
    <source>
        <dbReference type="EnsemblPlants" id="AVESA.00010b.r2.4DG0729810.1.CDS.1"/>
    </source>
</evidence>
<reference evidence="1" key="1">
    <citation type="submission" date="2021-05" db="EMBL/GenBank/DDBJ databases">
        <authorList>
            <person name="Scholz U."/>
            <person name="Mascher M."/>
            <person name="Fiebig A."/>
        </authorList>
    </citation>
    <scope>NUCLEOTIDE SEQUENCE [LARGE SCALE GENOMIC DNA]</scope>
</reference>
<name>A0ACD5X057_AVESA</name>
<organism evidence="1 2">
    <name type="scientific">Avena sativa</name>
    <name type="common">Oat</name>
    <dbReference type="NCBI Taxonomy" id="4498"/>
    <lineage>
        <taxon>Eukaryota</taxon>
        <taxon>Viridiplantae</taxon>
        <taxon>Streptophyta</taxon>
        <taxon>Embryophyta</taxon>
        <taxon>Tracheophyta</taxon>
        <taxon>Spermatophyta</taxon>
        <taxon>Magnoliopsida</taxon>
        <taxon>Liliopsida</taxon>
        <taxon>Poales</taxon>
        <taxon>Poaceae</taxon>
        <taxon>BOP clade</taxon>
        <taxon>Pooideae</taxon>
        <taxon>Poodae</taxon>
        <taxon>Poeae</taxon>
        <taxon>Poeae Chloroplast Group 1 (Aveneae type)</taxon>
        <taxon>Aveninae</taxon>
        <taxon>Avena</taxon>
    </lineage>
</organism>
<protein>
    <submittedName>
        <fullName evidence="1">Uncharacterized protein</fullName>
    </submittedName>
</protein>
<keyword evidence="2" id="KW-1185">Reference proteome</keyword>
<dbReference type="EnsemblPlants" id="AVESA.00010b.r2.4DG0729810.1">
    <property type="protein sequence ID" value="AVESA.00010b.r2.4DG0729810.1.CDS.1"/>
    <property type="gene ID" value="AVESA.00010b.r2.4DG0729810"/>
</dbReference>